<dbReference type="AlphaFoldDB" id="Q88L67"/>
<dbReference type="Gene3D" id="2.40.30.170">
    <property type="match status" value="1"/>
</dbReference>
<reference evidence="6 7" key="2">
    <citation type="journal article" date="2016" name="Environ. Microbiol.">
        <title>The revisited genome of Pseudomonas putida KT2440 enlightens its value as a robust metabolic chassis.</title>
        <authorList>
            <person name="Belda E."/>
            <person name="van Heck R.G."/>
            <person name="Lopez-Sanchez M.J."/>
            <person name="Cruveiller S."/>
            <person name="Barbe V."/>
            <person name="Fraser C."/>
            <person name="Klenk H.P."/>
            <person name="Petersen J."/>
            <person name="Morgat A."/>
            <person name="Nikel P.I."/>
            <person name="Vallenet D."/>
            <person name="Rouy Z."/>
            <person name="Sekowska A."/>
            <person name="Martins Dos Santos V.A."/>
            <person name="de Lorenzo V."/>
            <person name="Danchin A."/>
            <person name="Medigue C."/>
        </authorList>
    </citation>
    <scope>NUCLEOTIDE SEQUENCE [LARGE SCALE GENOMIC DNA]</scope>
    <source>
        <strain evidence="7">ATCC 47054 / DSM 6125 / CFBP 8728 / NCIMB 11950 / KT2440</strain>
    </source>
</reference>
<dbReference type="SUPFAM" id="SSF111369">
    <property type="entry name" value="HlyD-like secretion proteins"/>
    <property type="match status" value="2"/>
</dbReference>
<dbReference type="PATRIC" id="fig|160488.4.peg.2179"/>
<proteinExistence type="inferred from homology"/>
<feature type="domain" description="Multidrug resistance protein MdtA-like barrel-sandwich hybrid" evidence="5">
    <location>
        <begin position="109"/>
        <end position="318"/>
    </location>
</feature>
<sequence>MDGTGFARVRGQARSHTRQLLEIEQDSGSHNRQPAGPIRDWKPTMNVAVDKPSPAETEQRPSAKTRRRLAVIASGSLAAITLLAFTSYWFSTGRYLETTDDAYVRADWVALSPRVAGYVAKVEVADDQPVKAGDVLVRLQNRDYRARLDQARAGVTEAQAALAAAQASQQVATERIDQQQQAILQAEAVVRSATAEQRRSELDVQRYRGLVRDDAATVQRLETASAHASQAQAALQGAQAALRQQRSQLAMAKARAAQAEAELQQRAAALARAQAHQQLAEQDEQDTVIRAPITGVVGQRRVRTGQYVVPGQPLLAVVPLQQAYVVANYKETQLARMRPGQPVEIRVDSFASQPLHGHVASFSPASGNVFALLPSDNATGNFTKIVQRFPVRILLDKPLDGPQVLPGMSVVSTVDTRPAEVADAH</sequence>
<dbReference type="PhylomeDB" id="Q88L67"/>
<name>Q88L67_PSEPK</name>
<keyword evidence="7" id="KW-1185">Reference proteome</keyword>
<dbReference type="PANTHER" id="PTHR30386">
    <property type="entry name" value="MEMBRANE FUSION SUBUNIT OF EMRAB-TOLC MULTIDRUG EFFLUX PUMP"/>
    <property type="match status" value="1"/>
</dbReference>
<organism evidence="6 7">
    <name type="scientific">Pseudomonas putida (strain ATCC 47054 / DSM 6125 / CFBP 8728 / NCIMB 11950 / KT2440)</name>
    <dbReference type="NCBI Taxonomy" id="160488"/>
    <lineage>
        <taxon>Bacteria</taxon>
        <taxon>Pseudomonadati</taxon>
        <taxon>Pseudomonadota</taxon>
        <taxon>Gammaproteobacteria</taxon>
        <taxon>Pseudomonadales</taxon>
        <taxon>Pseudomonadaceae</taxon>
        <taxon>Pseudomonas</taxon>
    </lineage>
</organism>
<evidence type="ECO:0000256" key="3">
    <source>
        <dbReference type="SAM" id="MobiDB-lite"/>
    </source>
</evidence>
<dbReference type="PANTHER" id="PTHR30386:SF24">
    <property type="entry name" value="MULTIDRUG RESISTANCE EFFLUX PUMP"/>
    <property type="match status" value="1"/>
</dbReference>
<evidence type="ECO:0000256" key="2">
    <source>
        <dbReference type="SAM" id="Coils"/>
    </source>
</evidence>
<evidence type="ECO:0000256" key="1">
    <source>
        <dbReference type="ARBA" id="ARBA00009477"/>
    </source>
</evidence>
<evidence type="ECO:0000256" key="4">
    <source>
        <dbReference type="SAM" id="Phobius"/>
    </source>
</evidence>
<protein>
    <submittedName>
        <fullName evidence="6">Multidrug efflux MFS membrane fusion protein</fullName>
    </submittedName>
</protein>
<dbReference type="Pfam" id="PF25917">
    <property type="entry name" value="BSH_RND"/>
    <property type="match status" value="1"/>
</dbReference>
<keyword evidence="4" id="KW-1133">Transmembrane helix</keyword>
<dbReference type="HOGENOM" id="CLU_018816_15_1_6"/>
<evidence type="ECO:0000313" key="6">
    <source>
        <dbReference type="EMBL" id="AAN67682.1"/>
    </source>
</evidence>
<accession>Q88L67</accession>
<dbReference type="InterPro" id="IPR058625">
    <property type="entry name" value="MdtA-like_BSH"/>
</dbReference>
<dbReference type="Proteomes" id="UP000000556">
    <property type="component" value="Chromosome"/>
</dbReference>
<comment type="similarity">
    <text evidence="1">Belongs to the membrane fusion protein (MFP) (TC 8.A.1) family.</text>
</comment>
<dbReference type="STRING" id="160488.PP_2068"/>
<feature type="transmembrane region" description="Helical" evidence="4">
    <location>
        <begin position="69"/>
        <end position="90"/>
    </location>
</feature>
<dbReference type="eggNOG" id="COG1566">
    <property type="taxonomic scope" value="Bacteria"/>
</dbReference>
<feature type="coiled-coil region" evidence="2">
    <location>
        <begin position="228"/>
        <end position="276"/>
    </location>
</feature>
<keyword evidence="4" id="KW-0812">Transmembrane</keyword>
<keyword evidence="2" id="KW-0175">Coiled coil</keyword>
<dbReference type="BioCyc" id="PPUT160488:G1G01-2206-MONOMER"/>
<evidence type="ECO:0000259" key="5">
    <source>
        <dbReference type="Pfam" id="PF25917"/>
    </source>
</evidence>
<dbReference type="PaxDb" id="160488-PP_2068"/>
<dbReference type="KEGG" id="ppu:PP_2068"/>
<gene>
    <name evidence="6" type="ordered locus">PP_2068</name>
</gene>
<feature type="region of interest" description="Disordered" evidence="3">
    <location>
        <begin position="1"/>
        <end position="65"/>
    </location>
</feature>
<keyword evidence="4" id="KW-0472">Membrane</keyword>
<reference evidence="6 7" key="1">
    <citation type="journal article" date="2002" name="Environ. Microbiol.">
        <title>Complete genome sequence and comparative analysis of the metabolically versatile Pseudomonas putida KT2440.</title>
        <authorList>
            <person name="Nelson K.E."/>
            <person name="Weinel C."/>
            <person name="Paulsen I.T."/>
            <person name="Dodson R.J."/>
            <person name="Hilbert H."/>
            <person name="Martins dos Santos V.A."/>
            <person name="Fouts D.E."/>
            <person name="Gill S.R."/>
            <person name="Pop M."/>
            <person name="Holmes M."/>
            <person name="Brinkac L."/>
            <person name="Beanan M."/>
            <person name="DeBoy R.T."/>
            <person name="Daugherty S."/>
            <person name="Kolonay J."/>
            <person name="Madupu R."/>
            <person name="Nelson W."/>
            <person name="White O."/>
            <person name="Peterson J."/>
            <person name="Khouri H."/>
            <person name="Hance I."/>
            <person name="Chris Lee P."/>
            <person name="Holtzapple E."/>
            <person name="Scanlan D."/>
            <person name="Tran K."/>
            <person name="Moazzez A."/>
            <person name="Utterback T."/>
            <person name="Rizzo M."/>
            <person name="Lee K."/>
            <person name="Kosack D."/>
            <person name="Moestl D."/>
            <person name="Wedler H."/>
            <person name="Lauber J."/>
            <person name="Stjepandic D."/>
            <person name="Hoheisel J."/>
            <person name="Straetz M."/>
            <person name="Heim S."/>
            <person name="Kiewitz C."/>
            <person name="Eisen J.A."/>
            <person name="Timmis K.N."/>
            <person name="Dusterhoft A."/>
            <person name="Tummler B."/>
            <person name="Fraser C.M."/>
        </authorList>
    </citation>
    <scope>NUCLEOTIDE SEQUENCE [LARGE SCALE GENOMIC DNA]</scope>
    <source>
        <strain evidence="7">ATCC 47054 / DSM 6125 / CFBP 8728 / NCIMB 11950 / KT2440</strain>
    </source>
</reference>
<dbReference type="OrthoDB" id="9811754at2"/>
<dbReference type="InterPro" id="IPR050739">
    <property type="entry name" value="MFP"/>
</dbReference>
<dbReference type="EMBL" id="AE015451">
    <property type="protein sequence ID" value="AAN67682.1"/>
    <property type="molecule type" value="Genomic_DNA"/>
</dbReference>
<dbReference type="PRINTS" id="PR01490">
    <property type="entry name" value="RTXTOXIND"/>
</dbReference>
<dbReference type="Gene3D" id="2.40.50.100">
    <property type="match status" value="1"/>
</dbReference>
<evidence type="ECO:0000313" key="7">
    <source>
        <dbReference type="Proteomes" id="UP000000556"/>
    </source>
</evidence>